<dbReference type="AlphaFoldDB" id="A0A557RRA9"/>
<accession>A0A557RRA9</accession>
<name>A0A557RRA9_9RHOO</name>
<protein>
    <submittedName>
        <fullName evidence="3">DUF2062 domain-containing protein</fullName>
    </submittedName>
</protein>
<evidence type="ECO:0000313" key="3">
    <source>
        <dbReference type="EMBL" id="TVO76549.1"/>
    </source>
</evidence>
<dbReference type="PANTHER" id="PTHR40547">
    <property type="entry name" value="SLL0298 PROTEIN"/>
    <property type="match status" value="1"/>
</dbReference>
<proteinExistence type="predicted"/>
<comment type="caution">
    <text evidence="3">The sequence shown here is derived from an EMBL/GenBank/DDBJ whole genome shotgun (WGS) entry which is preliminary data.</text>
</comment>
<keyword evidence="1" id="KW-0472">Membrane</keyword>
<evidence type="ECO:0000259" key="2">
    <source>
        <dbReference type="Pfam" id="PF09835"/>
    </source>
</evidence>
<gene>
    <name evidence="3" type="ORF">FHP89_10645</name>
</gene>
<sequence length="191" mass="21227">MGFFRRLRAKVPTREQIHANRWLSWLAPWLGHPRLWHWSRRGVAMGVALGVFFGLLIPVAQIPLSVGAAVVLRANVPAAAASTLVTNPITFGPVYFAAYRLGTWVTGDRLPEHAADPASAQDINADAGIWERLRVMGKPLMIGLSILASLIGLTTYAVITLVWRWRTLARRRNGAHRRWRRKPGSEPPGSD</sequence>
<feature type="transmembrane region" description="Helical" evidence="1">
    <location>
        <begin position="43"/>
        <end position="64"/>
    </location>
</feature>
<dbReference type="InterPro" id="IPR018639">
    <property type="entry name" value="DUF2062"/>
</dbReference>
<keyword evidence="1" id="KW-1133">Transmembrane helix</keyword>
<feature type="domain" description="DUF2062" evidence="2">
    <location>
        <begin position="24"/>
        <end position="171"/>
    </location>
</feature>
<feature type="transmembrane region" description="Helical" evidence="1">
    <location>
        <begin position="140"/>
        <end position="163"/>
    </location>
</feature>
<dbReference type="Proteomes" id="UP000318349">
    <property type="component" value="Unassembled WGS sequence"/>
</dbReference>
<evidence type="ECO:0000256" key="1">
    <source>
        <dbReference type="SAM" id="Phobius"/>
    </source>
</evidence>
<dbReference type="EMBL" id="VMNI01000008">
    <property type="protein sequence ID" value="TVO76549.1"/>
    <property type="molecule type" value="Genomic_DNA"/>
</dbReference>
<dbReference type="Pfam" id="PF09835">
    <property type="entry name" value="DUF2062"/>
    <property type="match status" value="1"/>
</dbReference>
<evidence type="ECO:0000313" key="4">
    <source>
        <dbReference type="Proteomes" id="UP000318349"/>
    </source>
</evidence>
<dbReference type="PANTHER" id="PTHR40547:SF1">
    <property type="entry name" value="SLL0298 PROTEIN"/>
    <property type="match status" value="1"/>
</dbReference>
<organism evidence="3 4">
    <name type="scientific">Denitromonas halophila</name>
    <dbReference type="NCBI Taxonomy" id="1629404"/>
    <lineage>
        <taxon>Bacteria</taxon>
        <taxon>Pseudomonadati</taxon>
        <taxon>Pseudomonadota</taxon>
        <taxon>Betaproteobacteria</taxon>
        <taxon>Rhodocyclales</taxon>
        <taxon>Zoogloeaceae</taxon>
        <taxon>Denitromonas</taxon>
    </lineage>
</organism>
<reference evidence="3 4" key="1">
    <citation type="submission" date="2019-07" db="EMBL/GenBank/DDBJ databases">
        <title>The pathways for chlorine oxyanion respiration interact through the shared metabolite chlorate.</title>
        <authorList>
            <person name="Barnum T.P."/>
            <person name="Cheng Y."/>
            <person name="Hill K.A."/>
            <person name="Lucas L.N."/>
            <person name="Carlson H.K."/>
            <person name="Coates J.D."/>
        </authorList>
    </citation>
    <scope>NUCLEOTIDE SEQUENCE [LARGE SCALE GENOMIC DNA]</scope>
    <source>
        <strain evidence="3 4">SFB-1</strain>
    </source>
</reference>
<keyword evidence="1" id="KW-0812">Transmembrane</keyword>